<dbReference type="OrthoDB" id="343623at2759"/>
<evidence type="ECO:0000259" key="1">
    <source>
        <dbReference type="Pfam" id="PF14629"/>
    </source>
</evidence>
<dbReference type="Proteomes" id="UP000439903">
    <property type="component" value="Unassembled WGS sequence"/>
</dbReference>
<feature type="domain" description="Origin recognition complex subunit 4 C-terminal" evidence="1">
    <location>
        <begin position="9"/>
        <end position="71"/>
    </location>
</feature>
<evidence type="ECO:0000313" key="2">
    <source>
        <dbReference type="EMBL" id="KAF0365726.1"/>
    </source>
</evidence>
<dbReference type="InterPro" id="IPR032705">
    <property type="entry name" value="ORC4_C"/>
</dbReference>
<evidence type="ECO:0000313" key="3">
    <source>
        <dbReference type="Proteomes" id="UP000439903"/>
    </source>
</evidence>
<reference evidence="2 3" key="1">
    <citation type="journal article" date="2019" name="Environ. Microbiol.">
        <title>At the nexus of three kingdoms: the genome of the mycorrhizal fungus Gigaspora margarita provides insights into plant, endobacterial and fungal interactions.</title>
        <authorList>
            <person name="Venice F."/>
            <person name="Ghignone S."/>
            <person name="Salvioli di Fossalunga A."/>
            <person name="Amselem J."/>
            <person name="Novero M."/>
            <person name="Xianan X."/>
            <person name="Sedzielewska Toro K."/>
            <person name="Morin E."/>
            <person name="Lipzen A."/>
            <person name="Grigoriev I.V."/>
            <person name="Henrissat B."/>
            <person name="Martin F.M."/>
            <person name="Bonfante P."/>
        </authorList>
    </citation>
    <scope>NUCLEOTIDE SEQUENCE [LARGE SCALE GENOMIC DNA]</scope>
    <source>
        <strain evidence="2 3">BEG34</strain>
    </source>
</reference>
<accession>A0A8H3WWD5</accession>
<proteinExistence type="predicted"/>
<dbReference type="AlphaFoldDB" id="A0A8H3WWD5"/>
<protein>
    <submittedName>
        <fullName evidence="2">Origin recognition complex subunit 4</fullName>
    </submittedName>
</protein>
<comment type="caution">
    <text evidence="2">The sequence shown here is derived from an EMBL/GenBank/DDBJ whole genome shotgun (WGS) entry which is preliminary data.</text>
</comment>
<dbReference type="Pfam" id="PF14629">
    <property type="entry name" value="ORC4_C"/>
    <property type="match status" value="1"/>
</dbReference>
<organism evidence="2 3">
    <name type="scientific">Gigaspora margarita</name>
    <dbReference type="NCBI Taxonomy" id="4874"/>
    <lineage>
        <taxon>Eukaryota</taxon>
        <taxon>Fungi</taxon>
        <taxon>Fungi incertae sedis</taxon>
        <taxon>Mucoromycota</taxon>
        <taxon>Glomeromycotina</taxon>
        <taxon>Glomeromycetes</taxon>
        <taxon>Diversisporales</taxon>
        <taxon>Gigasporaceae</taxon>
        <taxon>Gigaspora</taxon>
    </lineage>
</organism>
<keyword evidence="3" id="KW-1185">Reference proteome</keyword>
<name>A0A8H3WWD5_GIGMA</name>
<sequence>MINEAIVDDIEYYQEFDEKIEELFDDASFYNLINQTFNYLTDFFRCLYKICFDVVGELIVDSPFLLPEDYQCHLCKTVDTLTLF</sequence>
<dbReference type="EMBL" id="WTPW01002790">
    <property type="protein sequence ID" value="KAF0365726.1"/>
    <property type="molecule type" value="Genomic_DNA"/>
</dbReference>
<gene>
    <name evidence="2" type="ORF">F8M41_013695</name>
</gene>